<dbReference type="AlphaFoldDB" id="A0A067RJF8"/>
<dbReference type="Proteomes" id="UP000027135">
    <property type="component" value="Unassembled WGS sequence"/>
</dbReference>
<protein>
    <submittedName>
        <fullName evidence="1">Uncharacterized protein</fullName>
    </submittedName>
</protein>
<reference evidence="1 2" key="1">
    <citation type="journal article" date="2014" name="Nat. Commun.">
        <title>Molecular traces of alternative social organization in a termite genome.</title>
        <authorList>
            <person name="Terrapon N."/>
            <person name="Li C."/>
            <person name="Robertson H.M."/>
            <person name="Ji L."/>
            <person name="Meng X."/>
            <person name="Booth W."/>
            <person name="Chen Z."/>
            <person name="Childers C.P."/>
            <person name="Glastad K.M."/>
            <person name="Gokhale K."/>
            <person name="Gowin J."/>
            <person name="Gronenberg W."/>
            <person name="Hermansen R.A."/>
            <person name="Hu H."/>
            <person name="Hunt B.G."/>
            <person name="Huylmans A.K."/>
            <person name="Khalil S.M."/>
            <person name="Mitchell R.D."/>
            <person name="Munoz-Torres M.C."/>
            <person name="Mustard J.A."/>
            <person name="Pan H."/>
            <person name="Reese J.T."/>
            <person name="Scharf M.E."/>
            <person name="Sun F."/>
            <person name="Vogel H."/>
            <person name="Xiao J."/>
            <person name="Yang W."/>
            <person name="Yang Z."/>
            <person name="Yang Z."/>
            <person name="Zhou J."/>
            <person name="Zhu J."/>
            <person name="Brent C.S."/>
            <person name="Elsik C.G."/>
            <person name="Goodisman M.A."/>
            <person name="Liberles D.A."/>
            <person name="Roe R.M."/>
            <person name="Vargo E.L."/>
            <person name="Vilcinskas A."/>
            <person name="Wang J."/>
            <person name="Bornberg-Bauer E."/>
            <person name="Korb J."/>
            <person name="Zhang G."/>
            <person name="Liebig J."/>
        </authorList>
    </citation>
    <scope>NUCLEOTIDE SEQUENCE [LARGE SCALE GENOMIC DNA]</scope>
    <source>
        <tissue evidence="1">Whole organism</tissue>
    </source>
</reference>
<name>A0A067RJF8_ZOONE</name>
<organism evidence="1 2">
    <name type="scientific">Zootermopsis nevadensis</name>
    <name type="common">Dampwood termite</name>
    <dbReference type="NCBI Taxonomy" id="136037"/>
    <lineage>
        <taxon>Eukaryota</taxon>
        <taxon>Metazoa</taxon>
        <taxon>Ecdysozoa</taxon>
        <taxon>Arthropoda</taxon>
        <taxon>Hexapoda</taxon>
        <taxon>Insecta</taxon>
        <taxon>Pterygota</taxon>
        <taxon>Neoptera</taxon>
        <taxon>Polyneoptera</taxon>
        <taxon>Dictyoptera</taxon>
        <taxon>Blattodea</taxon>
        <taxon>Blattoidea</taxon>
        <taxon>Termitoidae</taxon>
        <taxon>Termopsidae</taxon>
        <taxon>Zootermopsis</taxon>
    </lineage>
</organism>
<dbReference type="InParanoid" id="A0A067RJF8"/>
<proteinExistence type="predicted"/>
<dbReference type="EMBL" id="KK852473">
    <property type="protein sequence ID" value="KDR23113.1"/>
    <property type="molecule type" value="Genomic_DNA"/>
</dbReference>
<gene>
    <name evidence="1" type="ORF">L798_15195</name>
</gene>
<evidence type="ECO:0000313" key="2">
    <source>
        <dbReference type="Proteomes" id="UP000027135"/>
    </source>
</evidence>
<evidence type="ECO:0000313" key="1">
    <source>
        <dbReference type="EMBL" id="KDR23113.1"/>
    </source>
</evidence>
<keyword evidence="2" id="KW-1185">Reference proteome</keyword>
<accession>A0A067RJF8</accession>
<sequence length="104" mass="11583">MNACRLLWRRRVGERIPDPILESFVGARRGKGVLALRLLEESGGSGPHRASLNSVRGTRFLVLYPSRNRISLECEARRELLWRSSAVVTQQTDTKGGVKLSVAP</sequence>